<keyword evidence="4" id="KW-1185">Reference proteome</keyword>
<organism evidence="4 5">
    <name type="scientific">Aplysia californica</name>
    <name type="common">California sea hare</name>
    <dbReference type="NCBI Taxonomy" id="6500"/>
    <lineage>
        <taxon>Eukaryota</taxon>
        <taxon>Metazoa</taxon>
        <taxon>Spiralia</taxon>
        <taxon>Lophotrochozoa</taxon>
        <taxon>Mollusca</taxon>
        <taxon>Gastropoda</taxon>
        <taxon>Heterobranchia</taxon>
        <taxon>Euthyneura</taxon>
        <taxon>Tectipleura</taxon>
        <taxon>Aplysiida</taxon>
        <taxon>Aplysioidea</taxon>
        <taxon>Aplysiidae</taxon>
        <taxon>Aplysia</taxon>
    </lineage>
</organism>
<evidence type="ECO:0000259" key="3">
    <source>
        <dbReference type="PROSITE" id="PS50017"/>
    </source>
</evidence>
<feature type="domain" description="Death" evidence="3">
    <location>
        <begin position="60"/>
        <end position="115"/>
    </location>
</feature>
<evidence type="ECO:0000256" key="2">
    <source>
        <dbReference type="SAM" id="SignalP"/>
    </source>
</evidence>
<reference evidence="5" key="1">
    <citation type="submission" date="2025-08" db="UniProtKB">
        <authorList>
            <consortium name="RefSeq"/>
        </authorList>
    </citation>
    <scope>IDENTIFICATION</scope>
</reference>
<evidence type="ECO:0000256" key="1">
    <source>
        <dbReference type="SAM" id="Phobius"/>
    </source>
</evidence>
<evidence type="ECO:0000313" key="5">
    <source>
        <dbReference type="RefSeq" id="XP_012936043.1"/>
    </source>
</evidence>
<keyword evidence="1" id="KW-0472">Membrane</keyword>
<feature type="signal peptide" evidence="2">
    <location>
        <begin position="1"/>
        <end position="26"/>
    </location>
</feature>
<dbReference type="PROSITE" id="PS50017">
    <property type="entry name" value="DEATH_DOMAIN"/>
    <property type="match status" value="1"/>
</dbReference>
<protein>
    <submittedName>
        <fullName evidence="5">Uncharacterized protein LOC106011343</fullName>
    </submittedName>
</protein>
<name>A0ABM0ZWN2_APLCA</name>
<feature type="chain" id="PRO_5047197000" evidence="2">
    <location>
        <begin position="27"/>
        <end position="244"/>
    </location>
</feature>
<keyword evidence="1" id="KW-1133">Transmembrane helix</keyword>
<gene>
    <name evidence="5" type="primary">LOC106011343</name>
</gene>
<accession>A0ABM0ZWN2</accession>
<dbReference type="Proteomes" id="UP000694888">
    <property type="component" value="Unplaced"/>
</dbReference>
<keyword evidence="2" id="KW-0732">Signal</keyword>
<keyword evidence="1" id="KW-0812">Transmembrane</keyword>
<dbReference type="RefSeq" id="XP_012936043.1">
    <property type="nucleotide sequence ID" value="XM_013080589.2"/>
</dbReference>
<sequence length="244" mass="27489">MFILALDMRLILLLLYVTSFASFSAAMLDVNHSELRYVADHLTAQKCSLLLKALKQKQFQLQEQNPAIEFEPKPCMTRLTRWAEHEGRNMTFDFLALRLREIGMKRLSSRLSKRVLHKTSEELHRYFLDDPFREMLPTKSVMIPVATSAQLMPAPDEEDTHDHLFAVVVVMATICLTLFASACACILCPRASHFLCLRACPSVCSASCQVLTEGCQRAWHGTVSGAGRYMLVVPRGAENEGLLV</sequence>
<dbReference type="InterPro" id="IPR000488">
    <property type="entry name" value="Death_dom"/>
</dbReference>
<proteinExistence type="predicted"/>
<dbReference type="GeneID" id="106011343"/>
<feature type="transmembrane region" description="Helical" evidence="1">
    <location>
        <begin position="164"/>
        <end position="188"/>
    </location>
</feature>
<evidence type="ECO:0000313" key="4">
    <source>
        <dbReference type="Proteomes" id="UP000694888"/>
    </source>
</evidence>